<evidence type="ECO:0000313" key="5">
    <source>
        <dbReference type="Proteomes" id="UP001154312"/>
    </source>
</evidence>
<dbReference type="AlphaFoldDB" id="A0A9X4H1A8"/>
<accession>A0A9X4H1A8</accession>
<dbReference type="InterPro" id="IPR008978">
    <property type="entry name" value="HSP20-like_chaperone"/>
</dbReference>
<evidence type="ECO:0000313" key="4">
    <source>
        <dbReference type="EMBL" id="MDF9407986.1"/>
    </source>
</evidence>
<gene>
    <name evidence="4" type="ORF">L7E55_06370</name>
</gene>
<comment type="caution">
    <text evidence="4">The sequence shown here is derived from an EMBL/GenBank/DDBJ whole genome shotgun (WGS) entry which is preliminary data.</text>
</comment>
<protein>
    <submittedName>
        <fullName evidence="4">Hsp20/alpha crystallin family protein</fullName>
    </submittedName>
</protein>
<keyword evidence="5" id="KW-1185">Reference proteome</keyword>
<dbReference type="PROSITE" id="PS01031">
    <property type="entry name" value="SHSP"/>
    <property type="match status" value="1"/>
</dbReference>
<dbReference type="Gene3D" id="2.60.40.790">
    <property type="match status" value="1"/>
</dbReference>
<evidence type="ECO:0000259" key="3">
    <source>
        <dbReference type="PROSITE" id="PS01031"/>
    </source>
</evidence>
<dbReference type="Proteomes" id="UP001154312">
    <property type="component" value="Unassembled WGS sequence"/>
</dbReference>
<reference evidence="4" key="1">
    <citation type="submission" date="2022-02" db="EMBL/GenBank/DDBJ databases">
        <authorList>
            <person name="Leng L."/>
        </authorList>
    </citation>
    <scope>NUCLEOTIDE SEQUENCE</scope>
    <source>
        <strain evidence="4">JI</strain>
    </source>
</reference>
<dbReference type="Pfam" id="PF00011">
    <property type="entry name" value="HSP20"/>
    <property type="match status" value="1"/>
</dbReference>
<proteinExistence type="inferred from homology"/>
<name>A0A9X4H1A8_9FIRM</name>
<organism evidence="4 5">
    <name type="scientific">Pelotomaculum isophthalicicum JI</name>
    <dbReference type="NCBI Taxonomy" id="947010"/>
    <lineage>
        <taxon>Bacteria</taxon>
        <taxon>Bacillati</taxon>
        <taxon>Bacillota</taxon>
        <taxon>Clostridia</taxon>
        <taxon>Eubacteriales</taxon>
        <taxon>Desulfotomaculaceae</taxon>
        <taxon>Pelotomaculum</taxon>
    </lineage>
</organism>
<evidence type="ECO:0000256" key="2">
    <source>
        <dbReference type="RuleBase" id="RU003616"/>
    </source>
</evidence>
<sequence length="198" mass="21936">MNSADKNWFKLALDLYEKTKGMNVYGNLNKDVLDHLMEIANHIAFPNLNTAQSEKEIKVEQAVSSTPVKAEDNIVWQEGSAASYDLASTTDTIKGGYTPPISIYETPREVNVSAILPGIASRNNLNVLLSQETLELSGTRDVIETSGNKIENKRFFKTIRLPALVEPSGATATYHNGFLYVKAPKKNRSSQNITVKFE</sequence>
<comment type="similarity">
    <text evidence="1 2">Belongs to the small heat shock protein (HSP20) family.</text>
</comment>
<feature type="domain" description="SHSP" evidence="3">
    <location>
        <begin position="92"/>
        <end position="198"/>
    </location>
</feature>
<dbReference type="EMBL" id="JAKOAV010000008">
    <property type="protein sequence ID" value="MDF9407986.1"/>
    <property type="molecule type" value="Genomic_DNA"/>
</dbReference>
<dbReference type="CDD" id="cd06464">
    <property type="entry name" value="ACD_sHsps-like"/>
    <property type="match status" value="1"/>
</dbReference>
<dbReference type="SUPFAM" id="SSF49764">
    <property type="entry name" value="HSP20-like chaperones"/>
    <property type="match status" value="1"/>
</dbReference>
<dbReference type="RefSeq" id="WP_277443252.1">
    <property type="nucleotide sequence ID" value="NZ_JAKOAV010000008.1"/>
</dbReference>
<dbReference type="InterPro" id="IPR002068">
    <property type="entry name" value="A-crystallin/Hsp20_dom"/>
</dbReference>
<evidence type="ECO:0000256" key="1">
    <source>
        <dbReference type="PROSITE-ProRule" id="PRU00285"/>
    </source>
</evidence>